<organism evidence="2 3">
    <name type="scientific">Dactylosporangium sucinum</name>
    <dbReference type="NCBI Taxonomy" id="1424081"/>
    <lineage>
        <taxon>Bacteria</taxon>
        <taxon>Bacillati</taxon>
        <taxon>Actinomycetota</taxon>
        <taxon>Actinomycetes</taxon>
        <taxon>Micromonosporales</taxon>
        <taxon>Micromonosporaceae</taxon>
        <taxon>Dactylosporangium</taxon>
    </lineage>
</organism>
<feature type="region of interest" description="Disordered" evidence="1">
    <location>
        <begin position="87"/>
        <end position="125"/>
    </location>
</feature>
<dbReference type="EMBL" id="BMPI01000059">
    <property type="protein sequence ID" value="GGM69445.1"/>
    <property type="molecule type" value="Genomic_DNA"/>
</dbReference>
<name>A0A917U9S6_9ACTN</name>
<evidence type="ECO:0000313" key="3">
    <source>
        <dbReference type="Proteomes" id="UP000642070"/>
    </source>
</evidence>
<reference evidence="2" key="1">
    <citation type="journal article" date="2014" name="Int. J. Syst. Evol. Microbiol.">
        <title>Complete genome sequence of Corynebacterium casei LMG S-19264T (=DSM 44701T), isolated from a smear-ripened cheese.</title>
        <authorList>
            <consortium name="US DOE Joint Genome Institute (JGI-PGF)"/>
            <person name="Walter F."/>
            <person name="Albersmeier A."/>
            <person name="Kalinowski J."/>
            <person name="Ruckert C."/>
        </authorList>
    </citation>
    <scope>NUCLEOTIDE SEQUENCE</scope>
    <source>
        <strain evidence="2">JCM 19831</strain>
    </source>
</reference>
<dbReference type="AlphaFoldDB" id="A0A917U9S6"/>
<evidence type="ECO:0000313" key="2">
    <source>
        <dbReference type="EMBL" id="GGM69445.1"/>
    </source>
</evidence>
<dbReference type="RefSeq" id="WP_190255650.1">
    <property type="nucleotide sequence ID" value="NZ_BMPI01000059.1"/>
</dbReference>
<evidence type="ECO:0000256" key="1">
    <source>
        <dbReference type="SAM" id="MobiDB-lite"/>
    </source>
</evidence>
<accession>A0A917U9S6</accession>
<reference evidence="2" key="2">
    <citation type="submission" date="2020-09" db="EMBL/GenBank/DDBJ databases">
        <authorList>
            <person name="Sun Q."/>
            <person name="Ohkuma M."/>
        </authorList>
    </citation>
    <scope>NUCLEOTIDE SEQUENCE</scope>
    <source>
        <strain evidence="2">JCM 19831</strain>
    </source>
</reference>
<gene>
    <name evidence="2" type="ORF">GCM10007977_083980</name>
</gene>
<protein>
    <submittedName>
        <fullName evidence="2">Uncharacterized protein</fullName>
    </submittedName>
</protein>
<sequence>MDSITVVDQSISALKPHLPVLQDPAARALYETIAAALQRRGQAHLLNGLGTQRANESEIKRALRQAVRDEPHLALSLNQAAVAARSSVQHHPIPAPARIPTQAPAAPAGYSDLPPATYSQPTASQEPIEPIEPIAIAEPAQPSVTVNRPDLIAAIDATPPAIRREILVGAARCVELVDANLPDDEVVKAVASASVRPDSAVNCLLVLTDRRLIFVAPRPQAVGFRLSALTKSQANLGYFFLEGDAGEYSVGLPTSQWSQQFEQYVFEASALAVLSAR</sequence>
<comment type="caution">
    <text evidence="2">The sequence shown here is derived from an EMBL/GenBank/DDBJ whole genome shotgun (WGS) entry which is preliminary data.</text>
</comment>
<dbReference type="Proteomes" id="UP000642070">
    <property type="component" value="Unassembled WGS sequence"/>
</dbReference>
<proteinExistence type="predicted"/>
<keyword evidence="3" id="KW-1185">Reference proteome</keyword>